<feature type="compositionally biased region" description="Polar residues" evidence="7">
    <location>
        <begin position="259"/>
        <end position="286"/>
    </location>
</feature>
<evidence type="ECO:0000256" key="2">
    <source>
        <dbReference type="ARBA" id="ARBA00022692"/>
    </source>
</evidence>
<keyword evidence="2 8" id="KW-0812">Transmembrane</keyword>
<accession>A0A9R0JVT5</accession>
<dbReference type="RefSeq" id="XP_021848385.2">
    <property type="nucleotide sequence ID" value="XM_021992693.2"/>
</dbReference>
<dbReference type="AlphaFoldDB" id="A0A9R0JVT5"/>
<evidence type="ECO:0000256" key="4">
    <source>
        <dbReference type="ARBA" id="ARBA00022989"/>
    </source>
</evidence>
<evidence type="ECO:0000256" key="8">
    <source>
        <dbReference type="SAM" id="Phobius"/>
    </source>
</evidence>
<evidence type="ECO:0000256" key="5">
    <source>
        <dbReference type="ARBA" id="ARBA00023136"/>
    </source>
</evidence>
<feature type="transmembrane region" description="Helical" evidence="8">
    <location>
        <begin position="145"/>
        <end position="169"/>
    </location>
</feature>
<dbReference type="GO" id="GO:0012505">
    <property type="term" value="C:endomembrane system"/>
    <property type="evidence" value="ECO:0007669"/>
    <property type="project" value="UniProtKB-SubCell"/>
</dbReference>
<keyword evidence="9" id="KW-1185">Reference proteome</keyword>
<dbReference type="Pfam" id="PF06749">
    <property type="entry name" value="DUF1218"/>
    <property type="match status" value="1"/>
</dbReference>
<gene>
    <name evidence="10" type="primary">LOC110788050</name>
</gene>
<comment type="similarity">
    <text evidence="6">Belongs to the DESIGUAL family.</text>
</comment>
<dbReference type="KEGG" id="soe:110788050"/>
<evidence type="ECO:0000313" key="10">
    <source>
        <dbReference type="RefSeq" id="XP_021848385.2"/>
    </source>
</evidence>
<keyword evidence="4 8" id="KW-1133">Transmembrane helix</keyword>
<dbReference type="GeneID" id="110788050"/>
<keyword evidence="5 8" id="KW-0472">Membrane</keyword>
<comment type="subcellular location">
    <subcellularLocation>
        <location evidence="1">Endomembrane system</location>
        <topology evidence="1">Multi-pass membrane protein</topology>
    </subcellularLocation>
</comment>
<evidence type="ECO:0000256" key="7">
    <source>
        <dbReference type="SAM" id="MobiDB-lite"/>
    </source>
</evidence>
<reference evidence="10" key="2">
    <citation type="submission" date="2025-08" db="UniProtKB">
        <authorList>
            <consortium name="RefSeq"/>
        </authorList>
    </citation>
    <scope>IDENTIFICATION</scope>
    <source>
        <tissue evidence="10">Leaf</tissue>
    </source>
</reference>
<evidence type="ECO:0000256" key="6">
    <source>
        <dbReference type="ARBA" id="ARBA00029467"/>
    </source>
</evidence>
<dbReference type="InterPro" id="IPR052222">
    <property type="entry name" value="DESIGUAL"/>
</dbReference>
<dbReference type="InterPro" id="IPR009606">
    <property type="entry name" value="DEAL/Modifying_wall_lignin1/2"/>
</dbReference>
<feature type="transmembrane region" description="Helical" evidence="8">
    <location>
        <begin position="96"/>
        <end position="124"/>
    </location>
</feature>
<keyword evidence="3" id="KW-0732">Signal</keyword>
<feature type="region of interest" description="Disordered" evidence="7">
    <location>
        <begin position="242"/>
        <end position="293"/>
    </location>
</feature>
<dbReference type="PANTHER" id="PTHR31769">
    <property type="entry name" value="OS07G0462200 PROTEIN-RELATED"/>
    <property type="match status" value="1"/>
</dbReference>
<protein>
    <submittedName>
        <fullName evidence="10">Uncharacterized protein isoform X1</fullName>
    </submittedName>
</protein>
<evidence type="ECO:0000256" key="1">
    <source>
        <dbReference type="ARBA" id="ARBA00004127"/>
    </source>
</evidence>
<proteinExistence type="inferred from homology"/>
<evidence type="ECO:0000256" key="3">
    <source>
        <dbReference type="ARBA" id="ARBA00022729"/>
    </source>
</evidence>
<name>A0A9R0JVT5_SPIOL</name>
<dbReference type="Proteomes" id="UP000813463">
    <property type="component" value="Chromosome 3"/>
</dbReference>
<evidence type="ECO:0000313" key="9">
    <source>
        <dbReference type="Proteomes" id="UP000813463"/>
    </source>
</evidence>
<feature type="transmembrane region" description="Helical" evidence="8">
    <location>
        <begin position="33"/>
        <end position="55"/>
    </location>
</feature>
<sequence length="293" mass="31899">MMPNTTRARERARGVTHADLAPKPQGLHLSSKAGALLTILCILCGLFCFILSLFAEATRSEVTWMLINNNNNNDDAKKGQKGKGNYECMYSGSGKVPLICASVAFVALAIAMLVQHSFLLIAMTKTSPPVYVSWDPESSRPIKSLTWQAGFFFISTWVCFAVGEIMLLIGLSVESGHLKDWASPKSSCLIVREGVFTAAGVFSLLSVFLAAGLYATALRVQWLGQQQETIRRAILEASSIYATPPRSPEHNRTATTTTQGVASTNVVRHDQTTSSMLSQQHQSILSNKEDSLL</sequence>
<organism evidence="9 10">
    <name type="scientific">Spinacia oleracea</name>
    <name type="common">Spinach</name>
    <dbReference type="NCBI Taxonomy" id="3562"/>
    <lineage>
        <taxon>Eukaryota</taxon>
        <taxon>Viridiplantae</taxon>
        <taxon>Streptophyta</taxon>
        <taxon>Embryophyta</taxon>
        <taxon>Tracheophyta</taxon>
        <taxon>Spermatophyta</taxon>
        <taxon>Magnoliopsida</taxon>
        <taxon>eudicotyledons</taxon>
        <taxon>Gunneridae</taxon>
        <taxon>Pentapetalae</taxon>
        <taxon>Caryophyllales</taxon>
        <taxon>Chenopodiaceae</taxon>
        <taxon>Chenopodioideae</taxon>
        <taxon>Anserineae</taxon>
        <taxon>Spinacia</taxon>
    </lineage>
</organism>
<feature type="transmembrane region" description="Helical" evidence="8">
    <location>
        <begin position="189"/>
        <end position="215"/>
    </location>
</feature>
<reference evidence="9" key="1">
    <citation type="journal article" date="2021" name="Nat. Commun.">
        <title>Genomic analyses provide insights into spinach domestication and the genetic basis of agronomic traits.</title>
        <authorList>
            <person name="Cai X."/>
            <person name="Sun X."/>
            <person name="Xu C."/>
            <person name="Sun H."/>
            <person name="Wang X."/>
            <person name="Ge C."/>
            <person name="Zhang Z."/>
            <person name="Wang Q."/>
            <person name="Fei Z."/>
            <person name="Jiao C."/>
            <person name="Wang Q."/>
        </authorList>
    </citation>
    <scope>NUCLEOTIDE SEQUENCE [LARGE SCALE GENOMIC DNA]</scope>
    <source>
        <strain evidence="9">cv. Varoflay</strain>
    </source>
</reference>